<dbReference type="AlphaFoldDB" id="A0A7I8LAU0"/>
<accession>A0A7I8LAU0</accession>
<evidence type="ECO:0000313" key="4">
    <source>
        <dbReference type="Proteomes" id="UP000663760"/>
    </source>
</evidence>
<proteinExistence type="predicted"/>
<reference evidence="3" key="1">
    <citation type="submission" date="2020-02" db="EMBL/GenBank/DDBJ databases">
        <authorList>
            <person name="Scholz U."/>
            <person name="Mascher M."/>
            <person name="Fiebig A."/>
        </authorList>
    </citation>
    <scope>NUCLEOTIDE SEQUENCE</scope>
</reference>
<evidence type="ECO:0000313" key="3">
    <source>
        <dbReference type="EMBL" id="CAA7406892.1"/>
    </source>
</evidence>
<organism evidence="3 4">
    <name type="scientific">Spirodela intermedia</name>
    <name type="common">Intermediate duckweed</name>
    <dbReference type="NCBI Taxonomy" id="51605"/>
    <lineage>
        <taxon>Eukaryota</taxon>
        <taxon>Viridiplantae</taxon>
        <taxon>Streptophyta</taxon>
        <taxon>Embryophyta</taxon>
        <taxon>Tracheophyta</taxon>
        <taxon>Spermatophyta</taxon>
        <taxon>Magnoliopsida</taxon>
        <taxon>Liliopsida</taxon>
        <taxon>Araceae</taxon>
        <taxon>Lemnoideae</taxon>
        <taxon>Spirodela</taxon>
    </lineage>
</organism>
<keyword evidence="1" id="KW-1133">Transmembrane helix</keyword>
<dbReference type="EMBL" id="LR743600">
    <property type="protein sequence ID" value="CAA2630672.1"/>
    <property type="molecule type" value="Genomic_DNA"/>
</dbReference>
<evidence type="ECO:0000313" key="2">
    <source>
        <dbReference type="EMBL" id="CAA2630672.1"/>
    </source>
</evidence>
<name>A0A7I8LAU0_SPIIN</name>
<evidence type="ECO:0000256" key="1">
    <source>
        <dbReference type="SAM" id="Phobius"/>
    </source>
</evidence>
<keyword evidence="1" id="KW-0472">Membrane</keyword>
<feature type="transmembrane region" description="Helical" evidence="1">
    <location>
        <begin position="7"/>
        <end position="25"/>
    </location>
</feature>
<protein>
    <submittedName>
        <fullName evidence="3">Uncharacterized protein</fullName>
    </submittedName>
</protein>
<gene>
    <name evidence="2" type="ORF">SI7747_13016318</name>
    <name evidence="3" type="ORF">SI8410_13017570</name>
</gene>
<sequence length="28" mass="3167">MDDYNDGSCLIAGFCCLLNLSYQLFFLS</sequence>
<keyword evidence="1" id="KW-0812">Transmembrane</keyword>
<dbReference type="EMBL" id="LR746276">
    <property type="protein sequence ID" value="CAA7406892.1"/>
    <property type="molecule type" value="Genomic_DNA"/>
</dbReference>
<keyword evidence="4" id="KW-1185">Reference proteome</keyword>
<dbReference type="Proteomes" id="UP000663760">
    <property type="component" value="Chromosome 13"/>
</dbReference>